<reference evidence="6" key="1">
    <citation type="journal article" date="2005" name="Environ. Microbiol.">
        <title>Lateral gene transfer and phylogenetic assignment of environmental fosmid clones.</title>
        <authorList>
            <person name="Nesbo C.L."/>
            <person name="Boucher Y."/>
            <person name="Dlutek M."/>
            <person name="Doolittle F.W."/>
        </authorList>
    </citation>
    <scope>NUCLEOTIDE SEQUENCE</scope>
</reference>
<keyword evidence="2 4" id="KW-0547">Nucleotide-binding</keyword>
<dbReference type="GO" id="GO:0046872">
    <property type="term" value="F:metal ion binding"/>
    <property type="evidence" value="ECO:0007669"/>
    <property type="project" value="InterPro"/>
</dbReference>
<dbReference type="InterPro" id="IPR051538">
    <property type="entry name" value="Acyl-CoA_Synth/Transferase"/>
</dbReference>
<dbReference type="PANTHER" id="PTHR43334:SF1">
    <property type="entry name" value="3-HYDROXYPROPIONATE--COA LIGASE [ADP-FORMING]"/>
    <property type="match status" value="1"/>
</dbReference>
<dbReference type="PROSITE" id="PS50975">
    <property type="entry name" value="ATP_GRASP"/>
    <property type="match status" value="1"/>
</dbReference>
<dbReference type="AlphaFoldDB" id="Q2YZQ5"/>
<accession>Q2YZQ5</accession>
<evidence type="ECO:0000256" key="1">
    <source>
        <dbReference type="ARBA" id="ARBA00022598"/>
    </source>
</evidence>
<dbReference type="GO" id="GO:0016874">
    <property type="term" value="F:ligase activity"/>
    <property type="evidence" value="ECO:0007669"/>
    <property type="project" value="UniProtKB-KW"/>
</dbReference>
<gene>
    <name evidence="6" type="primary">acsB</name>
</gene>
<feature type="domain" description="ATP-grasp" evidence="5">
    <location>
        <begin position="48"/>
        <end position="245"/>
    </location>
</feature>
<evidence type="ECO:0000259" key="5">
    <source>
        <dbReference type="PROSITE" id="PS50975"/>
    </source>
</evidence>
<dbReference type="PANTHER" id="PTHR43334">
    <property type="entry name" value="ACETATE--COA LIGASE [ADP-FORMING]"/>
    <property type="match status" value="1"/>
</dbReference>
<evidence type="ECO:0000256" key="3">
    <source>
        <dbReference type="ARBA" id="ARBA00022840"/>
    </source>
</evidence>
<dbReference type="Gene3D" id="3.30.470.20">
    <property type="entry name" value="ATP-grasp fold, B domain"/>
    <property type="match status" value="1"/>
</dbReference>
<evidence type="ECO:0000313" key="6">
    <source>
        <dbReference type="EMBL" id="CAI78643.1"/>
    </source>
</evidence>
<evidence type="ECO:0000256" key="2">
    <source>
        <dbReference type="ARBA" id="ARBA00022741"/>
    </source>
</evidence>
<dbReference type="Gene3D" id="3.30.1490.20">
    <property type="entry name" value="ATP-grasp fold, A domain"/>
    <property type="match status" value="1"/>
</dbReference>
<keyword evidence="3 4" id="KW-0067">ATP-binding</keyword>
<dbReference type="Pfam" id="PF13549">
    <property type="entry name" value="ATP-grasp_5"/>
    <property type="match status" value="1"/>
</dbReference>
<organism evidence="6">
    <name type="scientific">uncultured delta proteobacterium</name>
    <dbReference type="NCBI Taxonomy" id="34034"/>
    <lineage>
        <taxon>Bacteria</taxon>
        <taxon>Deltaproteobacteria</taxon>
        <taxon>environmental samples</taxon>
    </lineage>
</organism>
<dbReference type="InterPro" id="IPR013815">
    <property type="entry name" value="ATP_grasp_subdomain_1"/>
</dbReference>
<name>Q2YZQ5_9DELT</name>
<dbReference type="SUPFAM" id="SSF56059">
    <property type="entry name" value="Glutathione synthetase ATP-binding domain-like"/>
    <property type="match status" value="1"/>
</dbReference>
<protein>
    <submittedName>
        <fullName evidence="6">Acyl-CoA synthetase (NDP forming)</fullName>
    </submittedName>
</protein>
<dbReference type="EMBL" id="AJ937768">
    <property type="protein sequence ID" value="CAI78643.1"/>
    <property type="molecule type" value="Genomic_DNA"/>
</dbReference>
<dbReference type="InterPro" id="IPR011761">
    <property type="entry name" value="ATP-grasp"/>
</dbReference>
<sequence>MKVIIFKNGNTYYRLFRRLRCQNMTDPKSLIYNAKSSGRKALNEYEAKSFLAAFGVPICREVLASSVDAAFAEAVKIGFPVVLKASGEKLAHKTEAGGVVLNVKSELEIRSEGQRLLEIPGCEALLVQEMIVGARELVCGLTRDHSFGPSVMFGLGGILTETLKDTVFRIAPLTMYDAKDMMSGIKANTILQPLRGEAAVDTDLLAKILITVGEIGLQFETIAEIDINPLKICRDGKPVAVDALIVLTG</sequence>
<dbReference type="GO" id="GO:0005524">
    <property type="term" value="F:ATP binding"/>
    <property type="evidence" value="ECO:0007669"/>
    <property type="project" value="UniProtKB-UniRule"/>
</dbReference>
<evidence type="ECO:0000256" key="4">
    <source>
        <dbReference type="PROSITE-ProRule" id="PRU00409"/>
    </source>
</evidence>
<keyword evidence="1" id="KW-0436">Ligase</keyword>
<proteinExistence type="predicted"/>